<keyword evidence="2" id="KW-1185">Reference proteome</keyword>
<sequence>MRANKRKLLAYPEWFSCATCVSCITAVNDAQLASGTANGATIQLPTSTPVLALYNTNRRADSASFLFFFFLVNIPAREGLHRVRLSITDSSESYGQHTVWYLLGSTPRTFHSQSQSPLWFIMSGYPPFDHEFSSDSRPPAPSYHSLGPVIPTPNPQSPSVVVDAADLDYMDFSIWLYGEHRSDYGTVSLESQNSVEGLSPSTWSVAPSGPPAPLEGFPWIPAAVAAAPPSVISQTGSHSLGAATYTACRFEALTTAARHTSAQAAVPSPHTYPAPPFPVTSVTLPPLATPVPVVPPTPAAISSKSKVKRYRNYKLNVSATGEFIAIYERNIRESPLLCLPAEIRNMIMCFVLGDKVFKIHLRWSFTILDTNTGKEIAGDERKNMFAVLEVCRQLYEEANPLPFVLNTFERGDVLDFGKSEISGRRFGRQWQWDAITNVTLPTTWIDLRAWIKYSHMQTFSLEKYKGLRKMTFKLKVETHLCVNPQEMLDATIEYLTMMLKKVEELQAVRPNPDVQVVVDYSLLEDFVRSKASSGTQLRINSPLYSAKAH</sequence>
<dbReference type="EMBL" id="ML977613">
    <property type="protein sequence ID" value="KAF1997451.1"/>
    <property type="molecule type" value="Genomic_DNA"/>
</dbReference>
<accession>A0A6A5WBC2</accession>
<evidence type="ECO:0000313" key="1">
    <source>
        <dbReference type="EMBL" id="KAF1997451.1"/>
    </source>
</evidence>
<reference evidence="1" key="1">
    <citation type="journal article" date="2020" name="Stud. Mycol.">
        <title>101 Dothideomycetes genomes: a test case for predicting lifestyles and emergence of pathogens.</title>
        <authorList>
            <person name="Haridas S."/>
            <person name="Albert R."/>
            <person name="Binder M."/>
            <person name="Bloem J."/>
            <person name="Labutti K."/>
            <person name="Salamov A."/>
            <person name="Andreopoulos B."/>
            <person name="Baker S."/>
            <person name="Barry K."/>
            <person name="Bills G."/>
            <person name="Bluhm B."/>
            <person name="Cannon C."/>
            <person name="Castanera R."/>
            <person name="Culley D."/>
            <person name="Daum C."/>
            <person name="Ezra D."/>
            <person name="Gonzalez J."/>
            <person name="Henrissat B."/>
            <person name="Kuo A."/>
            <person name="Liang C."/>
            <person name="Lipzen A."/>
            <person name="Lutzoni F."/>
            <person name="Magnuson J."/>
            <person name="Mondo S."/>
            <person name="Nolan M."/>
            <person name="Ohm R."/>
            <person name="Pangilinan J."/>
            <person name="Park H.-J."/>
            <person name="Ramirez L."/>
            <person name="Alfaro M."/>
            <person name="Sun H."/>
            <person name="Tritt A."/>
            <person name="Yoshinaga Y."/>
            <person name="Zwiers L.-H."/>
            <person name="Turgeon B."/>
            <person name="Goodwin S."/>
            <person name="Spatafora J."/>
            <person name="Crous P."/>
            <person name="Grigoriev I."/>
        </authorList>
    </citation>
    <scope>NUCLEOTIDE SEQUENCE</scope>
    <source>
        <strain evidence="1">CBS 123094</strain>
    </source>
</reference>
<dbReference type="PANTHER" id="PTHR38790:SF4">
    <property type="entry name" value="2EXR DOMAIN-CONTAINING PROTEIN"/>
    <property type="match status" value="1"/>
</dbReference>
<organism evidence="1 2">
    <name type="scientific">Amniculicola lignicola CBS 123094</name>
    <dbReference type="NCBI Taxonomy" id="1392246"/>
    <lineage>
        <taxon>Eukaryota</taxon>
        <taxon>Fungi</taxon>
        <taxon>Dikarya</taxon>
        <taxon>Ascomycota</taxon>
        <taxon>Pezizomycotina</taxon>
        <taxon>Dothideomycetes</taxon>
        <taxon>Pleosporomycetidae</taxon>
        <taxon>Pleosporales</taxon>
        <taxon>Amniculicolaceae</taxon>
        <taxon>Amniculicola</taxon>
    </lineage>
</organism>
<name>A0A6A5WBC2_9PLEO</name>
<protein>
    <submittedName>
        <fullName evidence="1">Uncharacterized protein</fullName>
    </submittedName>
</protein>
<dbReference type="OrthoDB" id="5413827at2759"/>
<evidence type="ECO:0000313" key="2">
    <source>
        <dbReference type="Proteomes" id="UP000799779"/>
    </source>
</evidence>
<dbReference type="Proteomes" id="UP000799779">
    <property type="component" value="Unassembled WGS sequence"/>
</dbReference>
<gene>
    <name evidence="1" type="ORF">P154DRAFT_537132</name>
</gene>
<dbReference type="PANTHER" id="PTHR38790">
    <property type="entry name" value="2EXR DOMAIN-CONTAINING PROTEIN-RELATED"/>
    <property type="match status" value="1"/>
</dbReference>
<proteinExistence type="predicted"/>
<dbReference type="AlphaFoldDB" id="A0A6A5WBC2"/>